<keyword evidence="2" id="KW-1185">Reference proteome</keyword>
<comment type="caution">
    <text evidence="1">The sequence shown here is derived from an EMBL/GenBank/DDBJ whole genome shotgun (WGS) entry which is preliminary data.</text>
</comment>
<name>A0A9P4HG81_9PLEO</name>
<proteinExistence type="predicted"/>
<dbReference type="AlphaFoldDB" id="A0A9P4HG81"/>
<dbReference type="EMBL" id="ML978165">
    <property type="protein sequence ID" value="KAF2033664.1"/>
    <property type="molecule type" value="Genomic_DNA"/>
</dbReference>
<dbReference type="Proteomes" id="UP000799777">
    <property type="component" value="Unassembled WGS sequence"/>
</dbReference>
<sequence length="207" mass="24084">MSYLKAKRSSCPMLVESNAVRQNLTCSPLEQNSRSTEREPWKRPDLDLMMVFGTERSSCNVSTSTNVYREPSPKRTEHKNMWIFGFQKVEKLHCSARLSQSGRQKRLICIRMFKCTGLRQYGNFCLSNQNCYQPNDVEVTLIARNSAVSNQNWQVKDYMDLFLLKEHTGYSDEERACFAIKTTKRIIVPVLENCKSGRRRMFGVENE</sequence>
<organism evidence="1 2">
    <name type="scientific">Setomelanomma holmii</name>
    <dbReference type="NCBI Taxonomy" id="210430"/>
    <lineage>
        <taxon>Eukaryota</taxon>
        <taxon>Fungi</taxon>
        <taxon>Dikarya</taxon>
        <taxon>Ascomycota</taxon>
        <taxon>Pezizomycotina</taxon>
        <taxon>Dothideomycetes</taxon>
        <taxon>Pleosporomycetidae</taxon>
        <taxon>Pleosporales</taxon>
        <taxon>Pleosporineae</taxon>
        <taxon>Phaeosphaeriaceae</taxon>
        <taxon>Setomelanomma</taxon>
    </lineage>
</organism>
<reference evidence="1" key="1">
    <citation type="journal article" date="2020" name="Stud. Mycol.">
        <title>101 Dothideomycetes genomes: a test case for predicting lifestyles and emergence of pathogens.</title>
        <authorList>
            <person name="Haridas S."/>
            <person name="Albert R."/>
            <person name="Binder M."/>
            <person name="Bloem J."/>
            <person name="Labutti K."/>
            <person name="Salamov A."/>
            <person name="Andreopoulos B."/>
            <person name="Baker S."/>
            <person name="Barry K."/>
            <person name="Bills G."/>
            <person name="Bluhm B."/>
            <person name="Cannon C."/>
            <person name="Castanera R."/>
            <person name="Culley D."/>
            <person name="Daum C."/>
            <person name="Ezra D."/>
            <person name="Gonzalez J."/>
            <person name="Henrissat B."/>
            <person name="Kuo A."/>
            <person name="Liang C."/>
            <person name="Lipzen A."/>
            <person name="Lutzoni F."/>
            <person name="Magnuson J."/>
            <person name="Mondo S."/>
            <person name="Nolan M."/>
            <person name="Ohm R."/>
            <person name="Pangilinan J."/>
            <person name="Park H.-J."/>
            <person name="Ramirez L."/>
            <person name="Alfaro M."/>
            <person name="Sun H."/>
            <person name="Tritt A."/>
            <person name="Yoshinaga Y."/>
            <person name="Zwiers L.-H."/>
            <person name="Turgeon B."/>
            <person name="Goodwin S."/>
            <person name="Spatafora J."/>
            <person name="Crous P."/>
            <person name="Grigoriev I."/>
        </authorList>
    </citation>
    <scope>NUCLEOTIDE SEQUENCE</scope>
    <source>
        <strain evidence="1">CBS 110217</strain>
    </source>
</reference>
<gene>
    <name evidence="1" type="ORF">EK21DRAFT_86143</name>
</gene>
<evidence type="ECO:0000313" key="1">
    <source>
        <dbReference type="EMBL" id="KAF2033664.1"/>
    </source>
</evidence>
<protein>
    <submittedName>
        <fullName evidence="1">Uncharacterized protein</fullName>
    </submittedName>
</protein>
<accession>A0A9P4HG81</accession>
<evidence type="ECO:0000313" key="2">
    <source>
        <dbReference type="Proteomes" id="UP000799777"/>
    </source>
</evidence>